<feature type="non-terminal residue" evidence="1">
    <location>
        <position position="465"/>
    </location>
</feature>
<dbReference type="PANTHER" id="PTHR33481:SF1">
    <property type="entry name" value="ENDONUCLEASE_EXONUCLEASE_PHOSPHATASE DOMAIN-CONTAINING PROTEIN-RELATED"/>
    <property type="match status" value="1"/>
</dbReference>
<proteinExistence type="predicted"/>
<dbReference type="AlphaFoldDB" id="A0A9W8J0X8"/>
<gene>
    <name evidence="1" type="ORF">H1R20_g13407</name>
</gene>
<comment type="caution">
    <text evidence="1">The sequence shown here is derived from an EMBL/GenBank/DDBJ whole genome shotgun (WGS) entry which is preliminary data.</text>
</comment>
<keyword evidence="2" id="KW-1185">Reference proteome</keyword>
<evidence type="ECO:0000313" key="1">
    <source>
        <dbReference type="EMBL" id="KAJ2923683.1"/>
    </source>
</evidence>
<dbReference type="Proteomes" id="UP001140091">
    <property type="component" value="Unassembled WGS sequence"/>
</dbReference>
<accession>A0A9W8J0X8</accession>
<sequence length="465" mass="51840">MKLFRKRSAGLGCTLISYVDDGDIIVQSSEIDTNCVMLRHAYGIVFDLFTKSGLALEHNKTELFHFTRARTGFNRSLDLGYEPYTGDNPLKPKTYWRYLGFYFDRKLTFQEHVRYYSTKALTTVMAMRMLGNSTRGLSPRNKRILYRACVVPIATYGHRLWYFEGAKTKGALKTLTSMQRKAACWIIGAFRTSPTGGVESLAGLPPIRLHLHKLSQRAVFRTATLSDTHPLRSLMRGEHAKTAAPALGASCWMSVDRQKTVRDAVTETSSKLDNLTETFSPCAEENTPGERLLDRYQKRVLFDEFDPKGEDALSKRRSSLDNMQRQAARDRSTVCCGTDCSVPRQTTRQATASFVIERAGNDPIASTWAAGKITSACAELFVIRAAIVRAVSLDECDHIMVFTDSMASARRAVDPSVHSGQAHSLAVCKALAAWLSQGEDCYIEFIGTPSKLEWGVQHKAAAGWC</sequence>
<evidence type="ECO:0000313" key="2">
    <source>
        <dbReference type="Proteomes" id="UP001140091"/>
    </source>
</evidence>
<dbReference type="EMBL" id="JANBPK010001295">
    <property type="protein sequence ID" value="KAJ2923683.1"/>
    <property type="molecule type" value="Genomic_DNA"/>
</dbReference>
<dbReference type="PANTHER" id="PTHR33481">
    <property type="entry name" value="REVERSE TRANSCRIPTASE"/>
    <property type="match status" value="1"/>
</dbReference>
<name>A0A9W8J0X8_9AGAR</name>
<protein>
    <recommendedName>
        <fullName evidence="3">Reverse transcriptase domain-containing protein</fullName>
    </recommendedName>
</protein>
<dbReference type="OrthoDB" id="3258143at2759"/>
<evidence type="ECO:0008006" key="3">
    <source>
        <dbReference type="Google" id="ProtNLM"/>
    </source>
</evidence>
<organism evidence="1 2">
    <name type="scientific">Candolleomyces eurysporus</name>
    <dbReference type="NCBI Taxonomy" id="2828524"/>
    <lineage>
        <taxon>Eukaryota</taxon>
        <taxon>Fungi</taxon>
        <taxon>Dikarya</taxon>
        <taxon>Basidiomycota</taxon>
        <taxon>Agaricomycotina</taxon>
        <taxon>Agaricomycetes</taxon>
        <taxon>Agaricomycetidae</taxon>
        <taxon>Agaricales</taxon>
        <taxon>Agaricineae</taxon>
        <taxon>Psathyrellaceae</taxon>
        <taxon>Candolleomyces</taxon>
    </lineage>
</organism>
<reference evidence="1" key="1">
    <citation type="submission" date="2022-06" db="EMBL/GenBank/DDBJ databases">
        <title>Genome Sequence of Candolleomyces eurysporus.</title>
        <authorList>
            <person name="Buettner E."/>
        </authorList>
    </citation>
    <scope>NUCLEOTIDE SEQUENCE</scope>
    <source>
        <strain evidence="1">VTCC 930004</strain>
    </source>
</reference>